<evidence type="ECO:0000256" key="2">
    <source>
        <dbReference type="ARBA" id="ARBA00023295"/>
    </source>
</evidence>
<evidence type="ECO:0000259" key="4">
    <source>
        <dbReference type="Pfam" id="PF02449"/>
    </source>
</evidence>
<protein>
    <recommendedName>
        <fullName evidence="8">DUF4832 domain-containing protein</fullName>
    </recommendedName>
</protein>
<dbReference type="GO" id="GO:0004565">
    <property type="term" value="F:beta-galactosidase activity"/>
    <property type="evidence" value="ECO:0007669"/>
    <property type="project" value="InterPro"/>
</dbReference>
<evidence type="ECO:0000256" key="1">
    <source>
        <dbReference type="ARBA" id="ARBA00022801"/>
    </source>
</evidence>
<evidence type="ECO:0000313" key="6">
    <source>
        <dbReference type="EMBL" id="PSJ89369.1"/>
    </source>
</evidence>
<dbReference type="Pfam" id="PF02449">
    <property type="entry name" value="Glyco_hydro_42"/>
    <property type="match status" value="1"/>
</dbReference>
<dbReference type="GO" id="GO:0005975">
    <property type="term" value="P:carbohydrate metabolic process"/>
    <property type="evidence" value="ECO:0007669"/>
    <property type="project" value="InterPro"/>
</dbReference>
<feature type="chain" id="PRO_5015169060" description="DUF4832 domain-containing protein" evidence="3">
    <location>
        <begin position="27"/>
        <end position="461"/>
    </location>
</feature>
<accession>A0A2P7UR07</accession>
<dbReference type="SUPFAM" id="SSF51445">
    <property type="entry name" value="(Trans)glycosidases"/>
    <property type="match status" value="1"/>
</dbReference>
<dbReference type="EMBL" id="PXZM01000039">
    <property type="protein sequence ID" value="PSJ89369.1"/>
    <property type="molecule type" value="Genomic_DNA"/>
</dbReference>
<feature type="domain" description="DUF4832" evidence="5">
    <location>
        <begin position="231"/>
        <end position="435"/>
    </location>
</feature>
<dbReference type="GO" id="GO:0009341">
    <property type="term" value="C:beta-galactosidase complex"/>
    <property type="evidence" value="ECO:0007669"/>
    <property type="project" value="InterPro"/>
</dbReference>
<keyword evidence="3" id="KW-0732">Signal</keyword>
<dbReference type="InterPro" id="IPR032267">
    <property type="entry name" value="DUF4832"/>
</dbReference>
<dbReference type="Proteomes" id="UP000240419">
    <property type="component" value="Unassembled WGS sequence"/>
</dbReference>
<organism evidence="6 7">
    <name type="scientific">Brevibacillus fortis</name>
    <dbReference type="NCBI Taxonomy" id="2126352"/>
    <lineage>
        <taxon>Bacteria</taxon>
        <taxon>Bacillati</taxon>
        <taxon>Bacillota</taxon>
        <taxon>Bacilli</taxon>
        <taxon>Bacillales</taxon>
        <taxon>Paenibacillaceae</taxon>
        <taxon>Brevibacillus</taxon>
    </lineage>
</organism>
<dbReference type="Gene3D" id="3.20.20.80">
    <property type="entry name" value="Glycosidases"/>
    <property type="match status" value="1"/>
</dbReference>
<keyword evidence="2" id="KW-0326">Glycosidase</keyword>
<evidence type="ECO:0008006" key="8">
    <source>
        <dbReference type="Google" id="ProtNLM"/>
    </source>
</evidence>
<dbReference type="AlphaFoldDB" id="A0A2P7UR07"/>
<dbReference type="Pfam" id="PF16116">
    <property type="entry name" value="DUF4832"/>
    <property type="match status" value="1"/>
</dbReference>
<keyword evidence="7" id="KW-1185">Reference proteome</keyword>
<dbReference type="InterPro" id="IPR013529">
    <property type="entry name" value="Glyco_hydro_42_N"/>
</dbReference>
<comment type="caution">
    <text evidence="6">The sequence shown here is derived from an EMBL/GenBank/DDBJ whole genome shotgun (WGS) entry which is preliminary data.</text>
</comment>
<reference evidence="6 7" key="1">
    <citation type="submission" date="2018-03" db="EMBL/GenBank/DDBJ databases">
        <title>Brevisbacillus phylogenomics.</title>
        <authorList>
            <person name="Dunlap C."/>
        </authorList>
    </citation>
    <scope>NUCLEOTIDE SEQUENCE [LARGE SCALE GENOMIC DNA]</scope>
    <source>
        <strain evidence="6 7">NRRL NRS-1210</strain>
    </source>
</reference>
<name>A0A2P7UR07_9BACL</name>
<sequence>MKSKLFSLCMAILLTAISMLSSSAVASSYATVTYYPKPTQDVLRNPYMGLAPSSRSNSIEQEHTLVHANITWRMLEPAKGEYDFEKVEDYIRFEEWGEKDVKFIIRLVLDDPDDEEADMEIPDWLYEELDGDGEWYENGHGKGFSPNYSNPELIMYHRKLIHALGERYKDDPRIAFIQLGSIGHWGEWHTNTSIPFPKLKISDQYVQPYLENFPDNMLLMRRPHPIAGKYRMGLYNDVFGNKEDTKSYISWIQEGYVSWLTKEKMPAMPDFWKYASSGGEFSPDESLSNYFKRPLISQVISQAKSTHISWVGPNTPGRFPKDSENQKYVDRFLNTIGYRFSLIKETHRETVKAGDDLSVSMDWQNQGVAPFYFPWILELSLADEDGNIVAHTKTDEDIRKWLPGRKYVKQDLEVPADLPEGDYTLSVAILDPSTGEPGIEFAMEGKRDDGRYTLGTVQVRE</sequence>
<evidence type="ECO:0000313" key="7">
    <source>
        <dbReference type="Proteomes" id="UP000240419"/>
    </source>
</evidence>
<evidence type="ECO:0000256" key="3">
    <source>
        <dbReference type="SAM" id="SignalP"/>
    </source>
</evidence>
<dbReference type="InterPro" id="IPR017853">
    <property type="entry name" value="GH"/>
</dbReference>
<gene>
    <name evidence="6" type="ORF">C7R93_23020</name>
</gene>
<feature type="domain" description="Glycoside hydrolase family 42 N-terminal" evidence="4">
    <location>
        <begin position="66"/>
        <end position="179"/>
    </location>
</feature>
<feature type="signal peptide" evidence="3">
    <location>
        <begin position="1"/>
        <end position="26"/>
    </location>
</feature>
<evidence type="ECO:0000259" key="5">
    <source>
        <dbReference type="Pfam" id="PF16116"/>
    </source>
</evidence>
<dbReference type="OrthoDB" id="9761426at2"/>
<dbReference type="RefSeq" id="WP_106841005.1">
    <property type="nucleotide sequence ID" value="NZ_JBCNIW010000014.1"/>
</dbReference>
<keyword evidence="1" id="KW-0378">Hydrolase</keyword>
<proteinExistence type="predicted"/>